<keyword evidence="1" id="KW-1133">Transmembrane helix</keyword>
<dbReference type="Proteomes" id="UP000198287">
    <property type="component" value="Unassembled WGS sequence"/>
</dbReference>
<name>A0A226E9E2_FOLCA</name>
<evidence type="ECO:0000256" key="1">
    <source>
        <dbReference type="SAM" id="Phobius"/>
    </source>
</evidence>
<gene>
    <name evidence="2" type="ORF">Fcan01_11105</name>
</gene>
<dbReference type="AlphaFoldDB" id="A0A226E9E2"/>
<reference evidence="2 3" key="1">
    <citation type="submission" date="2015-12" db="EMBL/GenBank/DDBJ databases">
        <title>The genome of Folsomia candida.</title>
        <authorList>
            <person name="Faddeeva A."/>
            <person name="Derks M.F."/>
            <person name="Anvar Y."/>
            <person name="Smit S."/>
            <person name="Van Straalen N."/>
            <person name="Roelofs D."/>
        </authorList>
    </citation>
    <scope>NUCLEOTIDE SEQUENCE [LARGE SCALE GENOMIC DNA]</scope>
    <source>
        <strain evidence="2 3">VU population</strain>
        <tissue evidence="2">Whole body</tissue>
    </source>
</reference>
<feature type="transmembrane region" description="Helical" evidence="1">
    <location>
        <begin position="105"/>
        <end position="128"/>
    </location>
</feature>
<sequence length="147" mass="17087">MNTGKKMTPDLKDSIIRIPVTDFDDLISKMQEIMAEIQSTDLIRDEIPSPKNNIYAASATDNRDPRYWDNSFTRECESGLKLRPVRISGLLFVKFLSPRDSYENWMGVVITVKIGILNQLILLLYHYFKEIQQEECYRLTGKLLPLK</sequence>
<keyword evidence="1" id="KW-0812">Transmembrane</keyword>
<accession>A0A226E9E2</accession>
<dbReference type="EMBL" id="LNIX01000005">
    <property type="protein sequence ID" value="OXA53471.1"/>
    <property type="molecule type" value="Genomic_DNA"/>
</dbReference>
<organism evidence="2 3">
    <name type="scientific">Folsomia candida</name>
    <name type="common">Springtail</name>
    <dbReference type="NCBI Taxonomy" id="158441"/>
    <lineage>
        <taxon>Eukaryota</taxon>
        <taxon>Metazoa</taxon>
        <taxon>Ecdysozoa</taxon>
        <taxon>Arthropoda</taxon>
        <taxon>Hexapoda</taxon>
        <taxon>Collembola</taxon>
        <taxon>Entomobryomorpha</taxon>
        <taxon>Isotomoidea</taxon>
        <taxon>Isotomidae</taxon>
        <taxon>Proisotominae</taxon>
        <taxon>Folsomia</taxon>
    </lineage>
</organism>
<evidence type="ECO:0000313" key="2">
    <source>
        <dbReference type="EMBL" id="OXA53471.1"/>
    </source>
</evidence>
<keyword evidence="1" id="KW-0472">Membrane</keyword>
<comment type="caution">
    <text evidence="2">The sequence shown here is derived from an EMBL/GenBank/DDBJ whole genome shotgun (WGS) entry which is preliminary data.</text>
</comment>
<protein>
    <submittedName>
        <fullName evidence="2">Uncharacterized protein</fullName>
    </submittedName>
</protein>
<evidence type="ECO:0000313" key="3">
    <source>
        <dbReference type="Proteomes" id="UP000198287"/>
    </source>
</evidence>
<keyword evidence="3" id="KW-1185">Reference proteome</keyword>
<proteinExistence type="predicted"/>